<feature type="compositionally biased region" description="Basic and acidic residues" evidence="1">
    <location>
        <begin position="104"/>
        <end position="132"/>
    </location>
</feature>
<proteinExistence type="predicted"/>
<gene>
    <name evidence="2" type="ORF">GDO81_020346</name>
</gene>
<accession>A0AAV6ZEI1</accession>
<dbReference type="Proteomes" id="UP000824782">
    <property type="component" value="Unassembled WGS sequence"/>
</dbReference>
<comment type="caution">
    <text evidence="2">The sequence shown here is derived from an EMBL/GenBank/DDBJ whole genome shotgun (WGS) entry which is preliminary data.</text>
</comment>
<organism evidence="2 3">
    <name type="scientific">Engystomops pustulosus</name>
    <name type="common">Tungara frog</name>
    <name type="synonym">Physalaemus pustulosus</name>
    <dbReference type="NCBI Taxonomy" id="76066"/>
    <lineage>
        <taxon>Eukaryota</taxon>
        <taxon>Metazoa</taxon>
        <taxon>Chordata</taxon>
        <taxon>Craniata</taxon>
        <taxon>Vertebrata</taxon>
        <taxon>Euteleostomi</taxon>
        <taxon>Amphibia</taxon>
        <taxon>Batrachia</taxon>
        <taxon>Anura</taxon>
        <taxon>Neobatrachia</taxon>
        <taxon>Hyloidea</taxon>
        <taxon>Leptodactylidae</taxon>
        <taxon>Leiuperinae</taxon>
        <taxon>Engystomops</taxon>
    </lineage>
</organism>
<sequence length="200" mass="22383">MEPRDCPEVSAVSSDPQVFQSLVARESSEVKEVWRRAGAQMPMGPGCWERGCACPEPCTRQVARSFSRDQGYCQSCSQEVGEIFLQVWTSRDHRVRSQNPLHWTDPDRDLRTHNLETTGGEERHQRERESLEPRYEGPFQVLLTSATSVKLEGSQHASTLSIANLLILLASRSLLTDCKLRGTPTMTITVSIGVTRMPPG</sequence>
<dbReference type="AlphaFoldDB" id="A0AAV6ZEI1"/>
<dbReference type="EMBL" id="WNYA01001436">
    <property type="protein sequence ID" value="KAG8545765.1"/>
    <property type="molecule type" value="Genomic_DNA"/>
</dbReference>
<name>A0AAV6ZEI1_ENGPU</name>
<feature type="region of interest" description="Disordered" evidence="1">
    <location>
        <begin position="99"/>
        <end position="132"/>
    </location>
</feature>
<protein>
    <submittedName>
        <fullName evidence="2">Uncharacterized protein</fullName>
    </submittedName>
</protein>
<dbReference type="Gene3D" id="2.30.30.850">
    <property type="match status" value="1"/>
</dbReference>
<evidence type="ECO:0000313" key="3">
    <source>
        <dbReference type="Proteomes" id="UP000824782"/>
    </source>
</evidence>
<reference evidence="2" key="1">
    <citation type="thesis" date="2020" institute="ProQuest LLC" country="789 East Eisenhower Parkway, Ann Arbor, MI, USA">
        <title>Comparative Genomics and Chromosome Evolution.</title>
        <authorList>
            <person name="Mudd A.B."/>
        </authorList>
    </citation>
    <scope>NUCLEOTIDE SEQUENCE</scope>
    <source>
        <strain evidence="2">237g6f4</strain>
        <tissue evidence="2">Blood</tissue>
    </source>
</reference>
<keyword evidence="3" id="KW-1185">Reference proteome</keyword>
<evidence type="ECO:0000313" key="2">
    <source>
        <dbReference type="EMBL" id="KAG8545765.1"/>
    </source>
</evidence>
<evidence type="ECO:0000256" key="1">
    <source>
        <dbReference type="SAM" id="MobiDB-lite"/>
    </source>
</evidence>